<evidence type="ECO:0008006" key="3">
    <source>
        <dbReference type="Google" id="ProtNLM"/>
    </source>
</evidence>
<dbReference type="eggNOG" id="COG2846">
    <property type="taxonomic scope" value="Bacteria"/>
</dbReference>
<dbReference type="Gene3D" id="1.10.3910.10">
    <property type="entry name" value="SP0561-like"/>
    <property type="match status" value="1"/>
</dbReference>
<dbReference type="Proteomes" id="UP000002420">
    <property type="component" value="Chromosome"/>
</dbReference>
<evidence type="ECO:0000313" key="1">
    <source>
        <dbReference type="EMBL" id="ACD95406.1"/>
    </source>
</evidence>
<dbReference type="RefSeq" id="WP_012469746.1">
    <property type="nucleotide sequence ID" value="NC_010814.1"/>
</dbReference>
<proteinExistence type="predicted"/>
<reference evidence="1 2" key="1">
    <citation type="submission" date="2008-05" db="EMBL/GenBank/DDBJ databases">
        <title>Complete sequence of chromosome of Geobacter lovleyi SZ.</title>
        <authorList>
            <consortium name="US DOE Joint Genome Institute"/>
            <person name="Lucas S."/>
            <person name="Copeland A."/>
            <person name="Lapidus A."/>
            <person name="Glavina del Rio T."/>
            <person name="Dalin E."/>
            <person name="Tice H."/>
            <person name="Bruce D."/>
            <person name="Goodwin L."/>
            <person name="Pitluck S."/>
            <person name="Chertkov O."/>
            <person name="Meincke L."/>
            <person name="Brettin T."/>
            <person name="Detter J.C."/>
            <person name="Han C."/>
            <person name="Tapia R."/>
            <person name="Kuske C.R."/>
            <person name="Schmutz J."/>
            <person name="Larimer F."/>
            <person name="Land M."/>
            <person name="Hauser L."/>
            <person name="Kyrpides N."/>
            <person name="Mikhailova N."/>
            <person name="Sung Y."/>
            <person name="Fletcher K.E."/>
            <person name="Ritalahti K.M."/>
            <person name="Loeffler F.E."/>
            <person name="Richardson P."/>
        </authorList>
    </citation>
    <scope>NUCLEOTIDE SEQUENCE [LARGE SCALE GENOMIC DNA]</scope>
    <source>
        <strain evidence="2">ATCC BAA-1151 / DSM 17278 / SZ</strain>
    </source>
</reference>
<keyword evidence="2" id="KW-1185">Reference proteome</keyword>
<dbReference type="InterPro" id="IPR038062">
    <property type="entry name" value="ScdA-like_N_sf"/>
</dbReference>
<evidence type="ECO:0000313" key="2">
    <source>
        <dbReference type="Proteomes" id="UP000002420"/>
    </source>
</evidence>
<name>B3EAG8_TRIL1</name>
<accession>B3EAG8</accession>
<dbReference type="STRING" id="398767.Glov_1690"/>
<gene>
    <name evidence="1" type="ordered locus">Glov_1690</name>
</gene>
<protein>
    <recommendedName>
        <fullName evidence="3">DUF1858 domain-containing protein</fullName>
    </recommendedName>
</protein>
<dbReference type="EMBL" id="CP001089">
    <property type="protein sequence ID" value="ACD95406.1"/>
    <property type="molecule type" value="Genomic_DNA"/>
</dbReference>
<dbReference type="AlphaFoldDB" id="B3EAG8"/>
<dbReference type="HOGENOM" id="CLU_180540_2_0_7"/>
<dbReference type="KEGG" id="glo:Glov_1690"/>
<dbReference type="OrthoDB" id="15017at2"/>
<organism evidence="1 2">
    <name type="scientific">Trichlorobacter lovleyi (strain ATCC BAA-1151 / DSM 17278 / SZ)</name>
    <name type="common">Geobacter lovleyi</name>
    <dbReference type="NCBI Taxonomy" id="398767"/>
    <lineage>
        <taxon>Bacteria</taxon>
        <taxon>Pseudomonadati</taxon>
        <taxon>Thermodesulfobacteriota</taxon>
        <taxon>Desulfuromonadia</taxon>
        <taxon>Geobacterales</taxon>
        <taxon>Geobacteraceae</taxon>
        <taxon>Trichlorobacter</taxon>
    </lineage>
</organism>
<dbReference type="SUPFAM" id="SSF140683">
    <property type="entry name" value="SP0561-like"/>
    <property type="match status" value="1"/>
</dbReference>
<sequence>MTITLTADTSVLELVEHHPETEAVFERYTKRLGICICCECLFCSLKDVAARYELDLDELMARLNSAIESDLKESPCA</sequence>